<keyword evidence="3" id="KW-0325">Glycoprotein</keyword>
<feature type="domain" description="COBRA C-terminal" evidence="4">
    <location>
        <begin position="2"/>
        <end position="59"/>
    </location>
</feature>
<accession>A0A426Z5F1</accession>
<organism evidence="5 6">
    <name type="scientific">Ensete ventricosum</name>
    <name type="common">Abyssinian banana</name>
    <name type="synonym">Musa ensete</name>
    <dbReference type="NCBI Taxonomy" id="4639"/>
    <lineage>
        <taxon>Eukaryota</taxon>
        <taxon>Viridiplantae</taxon>
        <taxon>Streptophyta</taxon>
        <taxon>Embryophyta</taxon>
        <taxon>Tracheophyta</taxon>
        <taxon>Spermatophyta</taxon>
        <taxon>Magnoliopsida</taxon>
        <taxon>Liliopsida</taxon>
        <taxon>Zingiberales</taxon>
        <taxon>Musaceae</taxon>
        <taxon>Ensete</taxon>
    </lineage>
</organism>
<dbReference type="PANTHER" id="PTHR31673:SF23">
    <property type="entry name" value="COBRA-LIKE PROTEIN 4"/>
    <property type="match status" value="1"/>
</dbReference>
<sequence length="219" mass="24602">MCPVRVHWHVKLNYKDYWRAKIAITNFNYRMNYTLWTLVIQHPNLDNVTEVFSFDYKPLVPYGFISESAEHADPFGFFLPRTGLTRLASACRRHRHVLRDEVLQRSAHGGRGVRQRAVGVAPPEGREHVHVQERVGVSSEGVLQRRRVHDATAGCLPAPAELFPARCAAAHSAQPCGVRACAGTDGDVVGIRCRSMLSWWNCSGFGCFEGFSKIMSSLH</sequence>
<dbReference type="InterPro" id="IPR006918">
    <property type="entry name" value="COBRA_pln"/>
</dbReference>
<gene>
    <name evidence="5" type="ORF">B296_00014438</name>
</gene>
<dbReference type="AlphaFoldDB" id="A0A426Z5F1"/>
<dbReference type="InterPro" id="IPR056900">
    <property type="entry name" value="COB_C"/>
</dbReference>
<dbReference type="GO" id="GO:0005886">
    <property type="term" value="C:plasma membrane"/>
    <property type="evidence" value="ECO:0007669"/>
    <property type="project" value="TreeGrafter"/>
</dbReference>
<evidence type="ECO:0000313" key="5">
    <source>
        <dbReference type="EMBL" id="RRT59208.1"/>
    </source>
</evidence>
<proteinExistence type="inferred from homology"/>
<name>A0A426Z5F1_ENSVE</name>
<dbReference type="GO" id="GO:0052324">
    <property type="term" value="P:plant-type cell wall cellulose biosynthetic process"/>
    <property type="evidence" value="ECO:0007669"/>
    <property type="project" value="TreeGrafter"/>
</dbReference>
<dbReference type="Proteomes" id="UP000287651">
    <property type="component" value="Unassembled WGS sequence"/>
</dbReference>
<evidence type="ECO:0000313" key="6">
    <source>
        <dbReference type="Proteomes" id="UP000287651"/>
    </source>
</evidence>
<dbReference type="Pfam" id="PF25079">
    <property type="entry name" value="COB_C"/>
    <property type="match status" value="1"/>
</dbReference>
<dbReference type="EMBL" id="AMZH03008321">
    <property type="protein sequence ID" value="RRT59208.1"/>
    <property type="molecule type" value="Genomic_DNA"/>
</dbReference>
<evidence type="ECO:0000259" key="4">
    <source>
        <dbReference type="Pfam" id="PF25079"/>
    </source>
</evidence>
<evidence type="ECO:0000256" key="3">
    <source>
        <dbReference type="ARBA" id="ARBA00023180"/>
    </source>
</evidence>
<reference evidence="5 6" key="1">
    <citation type="journal article" date="2014" name="Agronomy (Basel)">
        <title>A Draft Genome Sequence for Ensete ventricosum, the Drought-Tolerant Tree Against Hunger.</title>
        <authorList>
            <person name="Harrison J."/>
            <person name="Moore K.A."/>
            <person name="Paszkiewicz K."/>
            <person name="Jones T."/>
            <person name="Grant M."/>
            <person name="Ambacheew D."/>
            <person name="Muzemil S."/>
            <person name="Studholme D.J."/>
        </authorList>
    </citation>
    <scope>NUCLEOTIDE SEQUENCE [LARGE SCALE GENOMIC DNA]</scope>
</reference>
<comment type="caution">
    <text evidence="5">The sequence shown here is derived from an EMBL/GenBank/DDBJ whole genome shotgun (WGS) entry which is preliminary data.</text>
</comment>
<dbReference type="PANTHER" id="PTHR31673">
    <property type="entry name" value="PROTEIN COBRA"/>
    <property type="match status" value="1"/>
</dbReference>
<keyword evidence="2" id="KW-0732">Signal</keyword>
<protein>
    <recommendedName>
        <fullName evidence="4">COBRA C-terminal domain-containing protein</fullName>
    </recommendedName>
</protein>
<comment type="similarity">
    <text evidence="1">Belongs to the COBRA family.</text>
</comment>
<evidence type="ECO:0000256" key="1">
    <source>
        <dbReference type="ARBA" id="ARBA00005507"/>
    </source>
</evidence>
<evidence type="ECO:0000256" key="2">
    <source>
        <dbReference type="ARBA" id="ARBA00022729"/>
    </source>
</evidence>
<dbReference type="GO" id="GO:0010215">
    <property type="term" value="P:cellulose microfibril organization"/>
    <property type="evidence" value="ECO:0007669"/>
    <property type="project" value="InterPro"/>
</dbReference>